<sequence>MGEEVEAQEFSRADRTRHRAKVRRCLDVFARMLREAAFDTDDPMTGLEVELNLIDERGDPALKNADVLERIADPDFQTELGQYNIEINVPPARLREGGLTQFEDELRRDLDDAEAKASEVGAHLLMIGILPTLADGHMTRQTLSANPRYALLSDQILDARGEDISISISGAETLETTADSIVPEAACTSTQFHVQTSPDQFAAYWNASQAIAAPQLALAANSPYLLGRELWRETRIPLFEQATETRSEELKAQGVRPRVWFGERWITSVFDLFEENVRYFPALLPVTEDEDPLEVLESGGTPALAELRLHNGTVYRWNRPVYDVVDDVPHLRVENRLLAAGPTVVDTVANAAFYYGLVRALVDSPRPLWSQMSFSAAEENLHVAAQQGIEAQVYWPGVGQVPATELVLRRLLPMAHEGLESWGVEADVRDRLLGIIEQRCLTGTNGAEWFVERMRRRSGEDRYDALRATVLEYRERMHTNEPVHTWD</sequence>
<comment type="caution">
    <text evidence="2">The sequence shown here is derived from an EMBL/GenBank/DDBJ whole genome shotgun (WGS) entry which is preliminary data.</text>
</comment>
<keyword evidence="3" id="KW-1185">Reference proteome</keyword>
<dbReference type="Pfam" id="PF04107">
    <property type="entry name" value="GCS2"/>
    <property type="match status" value="1"/>
</dbReference>
<dbReference type="GO" id="GO:0016874">
    <property type="term" value="F:ligase activity"/>
    <property type="evidence" value="ECO:0007669"/>
    <property type="project" value="UniProtKB-KW"/>
</dbReference>
<dbReference type="PANTHER" id="PTHR36510:SF3">
    <property type="entry name" value="CONSERVED PROTEIN"/>
    <property type="match status" value="1"/>
</dbReference>
<dbReference type="PANTHER" id="PTHR36510">
    <property type="entry name" value="GLUTAMATE--CYSTEINE LIGASE 2-RELATED"/>
    <property type="match status" value="1"/>
</dbReference>
<keyword evidence="2" id="KW-0436">Ligase</keyword>
<dbReference type="PIRSF" id="PIRSF012666">
    <property type="entry name" value="UCP012666"/>
    <property type="match status" value="1"/>
</dbReference>
<dbReference type="Gene3D" id="3.30.590.20">
    <property type="match status" value="1"/>
</dbReference>
<gene>
    <name evidence="2" type="ORF">QWJ41_04920</name>
</gene>
<dbReference type="InterPro" id="IPR006336">
    <property type="entry name" value="GCS2"/>
</dbReference>
<evidence type="ECO:0000313" key="2">
    <source>
        <dbReference type="EMBL" id="MDO3395047.1"/>
    </source>
</evidence>
<evidence type="ECO:0000313" key="3">
    <source>
        <dbReference type="Proteomes" id="UP001168363"/>
    </source>
</evidence>
<reference evidence="2" key="1">
    <citation type="submission" date="2023-06" db="EMBL/GenBank/DDBJ databases">
        <title>Genome sequence of Nocardioides sp. SOB44.</title>
        <authorList>
            <person name="Zhang G."/>
        </authorList>
    </citation>
    <scope>NUCLEOTIDE SEQUENCE</scope>
    <source>
        <strain evidence="2">SOB44</strain>
    </source>
</reference>
<name>A0ABT8TM49_9ACTN</name>
<dbReference type="InterPro" id="IPR016602">
    <property type="entry name" value="UCP012666"/>
</dbReference>
<dbReference type="InterPro" id="IPR014746">
    <property type="entry name" value="Gln_synth/guanido_kin_cat_dom"/>
</dbReference>
<dbReference type="InterPro" id="IPR050141">
    <property type="entry name" value="GCL_type2/YbdK_subfam"/>
</dbReference>
<protein>
    <submittedName>
        <fullName evidence="2">Glutamate-cysteine ligase family protein</fullName>
    </submittedName>
</protein>
<organism evidence="2 3">
    <name type="scientific">Nocardioides cremeus</name>
    <dbReference type="NCBI Taxonomy" id="3058044"/>
    <lineage>
        <taxon>Bacteria</taxon>
        <taxon>Bacillati</taxon>
        <taxon>Actinomycetota</taxon>
        <taxon>Actinomycetes</taxon>
        <taxon>Propionibacteriales</taxon>
        <taxon>Nocardioidaceae</taxon>
        <taxon>Nocardioides</taxon>
    </lineage>
</organism>
<dbReference type="EMBL" id="JAULSC010000003">
    <property type="protein sequence ID" value="MDO3395047.1"/>
    <property type="molecule type" value="Genomic_DNA"/>
</dbReference>
<dbReference type="SUPFAM" id="SSF55931">
    <property type="entry name" value="Glutamine synthetase/guanido kinase"/>
    <property type="match status" value="1"/>
</dbReference>
<proteinExistence type="predicted"/>
<dbReference type="RefSeq" id="WP_302706094.1">
    <property type="nucleotide sequence ID" value="NZ_JAULSC010000003.1"/>
</dbReference>
<dbReference type="Proteomes" id="UP001168363">
    <property type="component" value="Unassembled WGS sequence"/>
</dbReference>
<accession>A0ABT8TM49</accession>
<evidence type="ECO:0000256" key="1">
    <source>
        <dbReference type="ARBA" id="ARBA00048819"/>
    </source>
</evidence>
<comment type="catalytic activity">
    <reaction evidence="1">
        <text>L-cysteine + L-glutamate + ATP = gamma-L-glutamyl-L-cysteine + ADP + phosphate + H(+)</text>
        <dbReference type="Rhea" id="RHEA:13285"/>
        <dbReference type="ChEBI" id="CHEBI:15378"/>
        <dbReference type="ChEBI" id="CHEBI:29985"/>
        <dbReference type="ChEBI" id="CHEBI:30616"/>
        <dbReference type="ChEBI" id="CHEBI:35235"/>
        <dbReference type="ChEBI" id="CHEBI:43474"/>
        <dbReference type="ChEBI" id="CHEBI:58173"/>
        <dbReference type="ChEBI" id="CHEBI:456216"/>
        <dbReference type="EC" id="6.3.2.2"/>
    </reaction>
</comment>